<gene>
    <name evidence="2" type="ORF">A2893_01285</name>
</gene>
<dbReference type="STRING" id="1802521.A2893_01285"/>
<accession>A0A1F8BMR9</accession>
<comment type="caution">
    <text evidence="2">The sequence shown here is derived from an EMBL/GenBank/DDBJ whole genome shotgun (WGS) entry which is preliminary data.</text>
</comment>
<evidence type="ECO:0000313" key="2">
    <source>
        <dbReference type="EMBL" id="OGM65343.1"/>
    </source>
</evidence>
<name>A0A1F8BMR9_9BACT</name>
<reference evidence="2 3" key="1">
    <citation type="journal article" date="2016" name="Nat. Commun.">
        <title>Thousands of microbial genomes shed light on interconnected biogeochemical processes in an aquifer system.</title>
        <authorList>
            <person name="Anantharaman K."/>
            <person name="Brown C.T."/>
            <person name="Hug L.A."/>
            <person name="Sharon I."/>
            <person name="Castelle C.J."/>
            <person name="Probst A.J."/>
            <person name="Thomas B.C."/>
            <person name="Singh A."/>
            <person name="Wilkins M.J."/>
            <person name="Karaoz U."/>
            <person name="Brodie E.L."/>
            <person name="Williams K.H."/>
            <person name="Hubbard S.S."/>
            <person name="Banfield J.F."/>
        </authorList>
    </citation>
    <scope>NUCLEOTIDE SEQUENCE [LARGE SCALE GENOMIC DNA]</scope>
</reference>
<evidence type="ECO:0000313" key="3">
    <source>
        <dbReference type="Proteomes" id="UP000176725"/>
    </source>
</evidence>
<dbReference type="EMBL" id="MGHH01000005">
    <property type="protein sequence ID" value="OGM65343.1"/>
    <property type="molecule type" value="Genomic_DNA"/>
</dbReference>
<dbReference type="Proteomes" id="UP000176725">
    <property type="component" value="Unassembled WGS sequence"/>
</dbReference>
<sequence>MEVVKGLPPELLSFLRFSAIAGLLATTTLLMNFNHKAFSNFFGYRSKSLWWLFLVFSVLPLLLFLFVFNFLFGRLDLEKYGRLVLRVFGSRGLNEY</sequence>
<feature type="transmembrane region" description="Helical" evidence="1">
    <location>
        <begin position="50"/>
        <end position="72"/>
    </location>
</feature>
<keyword evidence="1" id="KW-0472">Membrane</keyword>
<protein>
    <submittedName>
        <fullName evidence="2">Uncharacterized protein</fullName>
    </submittedName>
</protein>
<organism evidence="2 3">
    <name type="scientific">Candidatus Woesebacteria bacterium RIFCSPLOWO2_01_FULL_39_25</name>
    <dbReference type="NCBI Taxonomy" id="1802521"/>
    <lineage>
        <taxon>Bacteria</taxon>
        <taxon>Candidatus Woeseibacteriota</taxon>
    </lineage>
</organism>
<evidence type="ECO:0000256" key="1">
    <source>
        <dbReference type="SAM" id="Phobius"/>
    </source>
</evidence>
<proteinExistence type="predicted"/>
<keyword evidence="1" id="KW-0812">Transmembrane</keyword>
<feature type="transmembrane region" description="Helical" evidence="1">
    <location>
        <begin position="12"/>
        <end position="30"/>
    </location>
</feature>
<keyword evidence="1" id="KW-1133">Transmembrane helix</keyword>
<dbReference type="AlphaFoldDB" id="A0A1F8BMR9"/>